<proteinExistence type="predicted"/>
<dbReference type="EMBL" id="BONG01000059">
    <property type="protein sequence ID" value="GIF93249.1"/>
    <property type="molecule type" value="Genomic_DNA"/>
</dbReference>
<name>A0A8J3KDX3_9ACTN</name>
<dbReference type="RefSeq" id="WP_191838366.1">
    <property type="nucleotide sequence ID" value="NZ_BAAALB010000003.1"/>
</dbReference>
<evidence type="ECO:0000313" key="2">
    <source>
        <dbReference type="Proteomes" id="UP000619293"/>
    </source>
</evidence>
<gene>
    <name evidence="1" type="ORF">Cch02nite_66930</name>
</gene>
<dbReference type="Proteomes" id="UP000619293">
    <property type="component" value="Unassembled WGS sequence"/>
</dbReference>
<comment type="caution">
    <text evidence="1">The sequence shown here is derived from an EMBL/GenBank/DDBJ whole genome shotgun (WGS) entry which is preliminary data.</text>
</comment>
<accession>A0A8J3KDX3</accession>
<reference evidence="1 2" key="1">
    <citation type="submission" date="2021-01" db="EMBL/GenBank/DDBJ databases">
        <title>Whole genome shotgun sequence of Catellatospora chokoriensis NBRC 107358.</title>
        <authorList>
            <person name="Komaki H."/>
            <person name="Tamura T."/>
        </authorList>
    </citation>
    <scope>NUCLEOTIDE SEQUENCE [LARGE SCALE GENOMIC DNA]</scope>
    <source>
        <strain evidence="1 2">NBRC 107358</strain>
    </source>
</reference>
<sequence length="231" mass="24294">MTTAVLRSARAGAILTTLGLSLGLMTGIAEAGPPRDRQCTSPIFLGGSEQWRDLNQRYDVRERIIGPPAPATDDIPDPPGGPGCRTALPGEKWVRAVPPWITASATEQAAFLANFKSARYVIDAGTAHERSIIAGPEILQSGTIPGDVLPPETRGLPFVVPVSPVFRPLRPGTHTSTLFVTMNERVCTGRGPAPGLSADCLEAGESAYPIIDNGPFTVLTGPPPPPYDAVP</sequence>
<organism evidence="1 2">
    <name type="scientific">Catellatospora chokoriensis</name>
    <dbReference type="NCBI Taxonomy" id="310353"/>
    <lineage>
        <taxon>Bacteria</taxon>
        <taxon>Bacillati</taxon>
        <taxon>Actinomycetota</taxon>
        <taxon>Actinomycetes</taxon>
        <taxon>Micromonosporales</taxon>
        <taxon>Micromonosporaceae</taxon>
        <taxon>Catellatospora</taxon>
    </lineage>
</organism>
<dbReference type="AlphaFoldDB" id="A0A8J3KDX3"/>
<evidence type="ECO:0000313" key="1">
    <source>
        <dbReference type="EMBL" id="GIF93249.1"/>
    </source>
</evidence>
<keyword evidence="2" id="KW-1185">Reference proteome</keyword>
<protein>
    <submittedName>
        <fullName evidence="1">Uncharacterized protein</fullName>
    </submittedName>
</protein>